<sequence length="247" mass="27693">MSLATLSLLDISILLAVAFLVGMAKAGINGTTLFYVPLLALLFGGRQSTGLLLPILIMADFFAVRHYHQHANWHYLLKLFPSAALGVVLGTWLGDHIDDQRFMQIMALIVFASVALMLWLEKNKRLIPDYTWFALLMGTLGGFTTMVGNLAGTVMAVYFLSMRLPKNVFIGTAAWFFLVINWFKVPFHIWVWESIDWDTLLISALGLPMVILGVYVGIWVVSKISDIHYRRFIIAMTLIAATGLLLR</sequence>
<evidence type="ECO:0000256" key="5">
    <source>
        <dbReference type="ARBA" id="ARBA00022692"/>
    </source>
</evidence>
<comment type="caution">
    <text evidence="9">The sequence shown here is derived from an EMBL/GenBank/DDBJ whole genome shotgun (WGS) entry which is preliminary data.</text>
</comment>
<keyword evidence="6 8" id="KW-1133">Transmembrane helix</keyword>
<evidence type="ECO:0000313" key="9">
    <source>
        <dbReference type="EMBL" id="MFC6440052.1"/>
    </source>
</evidence>
<evidence type="ECO:0000256" key="6">
    <source>
        <dbReference type="ARBA" id="ARBA00022989"/>
    </source>
</evidence>
<comment type="similarity">
    <text evidence="2 8">Belongs to the 4-toluene sulfonate uptake permease (TSUP) (TC 2.A.102) family.</text>
</comment>
<dbReference type="EMBL" id="JBHSUS010000001">
    <property type="protein sequence ID" value="MFC6440052.1"/>
    <property type="molecule type" value="Genomic_DNA"/>
</dbReference>
<name>A0ABW1XL02_9ALTE</name>
<protein>
    <recommendedName>
        <fullName evidence="8">Probable membrane transporter protein</fullName>
    </recommendedName>
</protein>
<keyword evidence="7 8" id="KW-0472">Membrane</keyword>
<dbReference type="PANTHER" id="PTHR30269">
    <property type="entry name" value="TRANSMEMBRANE PROTEIN YFCA"/>
    <property type="match status" value="1"/>
</dbReference>
<gene>
    <name evidence="9" type="ORF">ACFP85_07815</name>
</gene>
<evidence type="ECO:0000313" key="10">
    <source>
        <dbReference type="Proteomes" id="UP001596364"/>
    </source>
</evidence>
<dbReference type="RefSeq" id="WP_254426515.1">
    <property type="nucleotide sequence ID" value="NZ_JBHSUS010000001.1"/>
</dbReference>
<evidence type="ECO:0000256" key="1">
    <source>
        <dbReference type="ARBA" id="ARBA00004651"/>
    </source>
</evidence>
<keyword evidence="3" id="KW-0813">Transport</keyword>
<reference evidence="10" key="1">
    <citation type="journal article" date="2019" name="Int. J. Syst. Evol. Microbiol.">
        <title>The Global Catalogue of Microorganisms (GCM) 10K type strain sequencing project: providing services to taxonomists for standard genome sequencing and annotation.</title>
        <authorList>
            <consortium name="The Broad Institute Genomics Platform"/>
            <consortium name="The Broad Institute Genome Sequencing Center for Infectious Disease"/>
            <person name="Wu L."/>
            <person name="Ma J."/>
        </authorList>
    </citation>
    <scope>NUCLEOTIDE SEQUENCE [LARGE SCALE GENOMIC DNA]</scope>
    <source>
        <strain evidence="10">CGMCC 1.16031</strain>
    </source>
</reference>
<dbReference type="InterPro" id="IPR002781">
    <property type="entry name" value="TM_pro_TauE-like"/>
</dbReference>
<organism evidence="9 10">
    <name type="scientific">Pseudobowmanella zhangzhouensis</name>
    <dbReference type="NCBI Taxonomy" id="1537679"/>
    <lineage>
        <taxon>Bacteria</taxon>
        <taxon>Pseudomonadati</taxon>
        <taxon>Pseudomonadota</taxon>
        <taxon>Gammaproteobacteria</taxon>
        <taxon>Alteromonadales</taxon>
        <taxon>Alteromonadaceae</taxon>
    </lineage>
</organism>
<evidence type="ECO:0000256" key="4">
    <source>
        <dbReference type="ARBA" id="ARBA00022475"/>
    </source>
</evidence>
<feature type="transmembrane region" description="Helical" evidence="8">
    <location>
        <begin position="132"/>
        <end position="161"/>
    </location>
</feature>
<keyword evidence="4 8" id="KW-1003">Cell membrane</keyword>
<keyword evidence="5 8" id="KW-0812">Transmembrane</keyword>
<dbReference type="Proteomes" id="UP001596364">
    <property type="component" value="Unassembled WGS sequence"/>
</dbReference>
<feature type="transmembrane region" description="Helical" evidence="8">
    <location>
        <begin position="199"/>
        <end position="221"/>
    </location>
</feature>
<evidence type="ECO:0000256" key="2">
    <source>
        <dbReference type="ARBA" id="ARBA00009142"/>
    </source>
</evidence>
<evidence type="ECO:0000256" key="8">
    <source>
        <dbReference type="RuleBase" id="RU363041"/>
    </source>
</evidence>
<comment type="subcellular location">
    <subcellularLocation>
        <location evidence="1 8">Cell membrane</location>
        <topology evidence="1 8">Multi-pass membrane protein</topology>
    </subcellularLocation>
</comment>
<keyword evidence="10" id="KW-1185">Reference proteome</keyword>
<feature type="transmembrane region" description="Helical" evidence="8">
    <location>
        <begin position="75"/>
        <end position="94"/>
    </location>
</feature>
<dbReference type="Pfam" id="PF01925">
    <property type="entry name" value="TauE"/>
    <property type="match status" value="1"/>
</dbReference>
<evidence type="ECO:0000256" key="7">
    <source>
        <dbReference type="ARBA" id="ARBA00023136"/>
    </source>
</evidence>
<feature type="transmembrane region" description="Helical" evidence="8">
    <location>
        <begin position="167"/>
        <end position="187"/>
    </location>
</feature>
<evidence type="ECO:0000256" key="3">
    <source>
        <dbReference type="ARBA" id="ARBA00022448"/>
    </source>
</evidence>
<dbReference type="InterPro" id="IPR052017">
    <property type="entry name" value="TSUP"/>
</dbReference>
<accession>A0ABW1XL02</accession>
<feature type="transmembrane region" description="Helical" evidence="8">
    <location>
        <begin position="227"/>
        <end position="246"/>
    </location>
</feature>
<feature type="transmembrane region" description="Helical" evidence="8">
    <location>
        <begin position="100"/>
        <end position="120"/>
    </location>
</feature>
<dbReference type="PANTHER" id="PTHR30269:SF23">
    <property type="entry name" value="MEMBRANE TRANSPORTER PROTEIN YDHB-RELATED"/>
    <property type="match status" value="1"/>
</dbReference>
<feature type="transmembrane region" description="Helical" evidence="8">
    <location>
        <begin position="36"/>
        <end position="63"/>
    </location>
</feature>
<proteinExistence type="inferred from homology"/>